<dbReference type="InterPro" id="IPR017850">
    <property type="entry name" value="Alkaline_phosphatase_core_sf"/>
</dbReference>
<reference evidence="2 3" key="1">
    <citation type="journal article" date="2011" name="J. Bacteriol.">
        <title>Genome sequence of 'Pedosphaera parvula' Ellin514, an aerobic Verrucomicrobial isolate from pasture soil.</title>
        <authorList>
            <person name="Kant R."/>
            <person name="van Passel M.W."/>
            <person name="Sangwan P."/>
            <person name="Palva A."/>
            <person name="Lucas S."/>
            <person name="Copeland A."/>
            <person name="Lapidus A."/>
            <person name="Glavina Del Rio T."/>
            <person name="Dalin E."/>
            <person name="Tice H."/>
            <person name="Bruce D."/>
            <person name="Goodwin L."/>
            <person name="Pitluck S."/>
            <person name="Chertkov O."/>
            <person name="Larimer F.W."/>
            <person name="Land M.L."/>
            <person name="Hauser L."/>
            <person name="Brettin T.S."/>
            <person name="Detter J.C."/>
            <person name="Han S."/>
            <person name="de Vos W.M."/>
            <person name="Janssen P.H."/>
            <person name="Smidt H."/>
        </authorList>
    </citation>
    <scope>NUCLEOTIDE SEQUENCE [LARGE SCALE GENOMIC DNA]</scope>
    <source>
        <strain evidence="2 3">Ellin514</strain>
    </source>
</reference>
<feature type="chain" id="PRO_5002894629" evidence="1">
    <location>
        <begin position="33"/>
        <end position="522"/>
    </location>
</feature>
<organism evidence="2 3">
    <name type="scientific">Pedosphaera parvula (strain Ellin514)</name>
    <dbReference type="NCBI Taxonomy" id="320771"/>
    <lineage>
        <taxon>Bacteria</taxon>
        <taxon>Pseudomonadati</taxon>
        <taxon>Verrucomicrobiota</taxon>
        <taxon>Pedosphaerae</taxon>
        <taxon>Pedosphaerales</taxon>
        <taxon>Pedosphaeraceae</taxon>
        <taxon>Pedosphaera</taxon>
    </lineage>
</organism>
<comment type="caution">
    <text evidence="2">The sequence shown here is derived from an EMBL/GenBank/DDBJ whole genome shotgun (WGS) entry which is preliminary data.</text>
</comment>
<accession>B9XSR7</accession>
<feature type="signal peptide" evidence="1">
    <location>
        <begin position="1"/>
        <end position="32"/>
    </location>
</feature>
<keyword evidence="1" id="KW-0732">Signal</keyword>
<dbReference type="GO" id="GO:0016787">
    <property type="term" value="F:hydrolase activity"/>
    <property type="evidence" value="ECO:0007669"/>
    <property type="project" value="UniProtKB-ARBA"/>
</dbReference>
<gene>
    <name evidence="2" type="ORF">Cflav_PD0159</name>
</gene>
<dbReference type="PANTHER" id="PTHR10151">
    <property type="entry name" value="ECTONUCLEOTIDE PYROPHOSPHATASE/PHOSPHODIESTERASE"/>
    <property type="match status" value="1"/>
</dbReference>
<evidence type="ECO:0000313" key="2">
    <source>
        <dbReference type="EMBL" id="EEF57119.1"/>
    </source>
</evidence>
<keyword evidence="3" id="KW-1185">Reference proteome</keyword>
<dbReference type="InterPro" id="IPR002591">
    <property type="entry name" value="Phosphodiest/P_Trfase"/>
</dbReference>
<name>B9XSR7_PEDPL</name>
<evidence type="ECO:0000313" key="3">
    <source>
        <dbReference type="Proteomes" id="UP000003688"/>
    </source>
</evidence>
<protein>
    <submittedName>
        <fullName evidence="2">Type I phosphodiesterase/nucleotide pyrophosphatase</fullName>
    </submittedName>
</protein>
<dbReference type="PANTHER" id="PTHR10151:SF120">
    <property type="entry name" value="BIS(5'-ADENOSYL)-TRIPHOSPHATASE"/>
    <property type="match status" value="1"/>
</dbReference>
<evidence type="ECO:0000256" key="1">
    <source>
        <dbReference type="SAM" id="SignalP"/>
    </source>
</evidence>
<proteinExistence type="predicted"/>
<dbReference type="Pfam" id="PF01663">
    <property type="entry name" value="Phosphodiest"/>
    <property type="match status" value="1"/>
</dbReference>
<dbReference type="Proteomes" id="UP000003688">
    <property type="component" value="Unassembled WGS sequence"/>
</dbReference>
<dbReference type="SUPFAM" id="SSF53649">
    <property type="entry name" value="Alkaline phosphatase-like"/>
    <property type="match status" value="1"/>
</dbReference>
<dbReference type="AlphaFoldDB" id="B9XSR7"/>
<dbReference type="EMBL" id="ABOX02000085">
    <property type="protein sequence ID" value="EEF57119.1"/>
    <property type="molecule type" value="Genomic_DNA"/>
</dbReference>
<sequence precursor="true">MLHYMHRILLKTSGCVLLLLLFGGLVTPVVHAAGQAKHVVVVVWDGMRPDFVSPENTPNLWKLAADGVTFANHHPVYLSATEVNATAIATGGYPGNSGVIANKEYRPEIDVRKMIHMESVDSIRKGDEVTGGHYIHMKTTIEALQQAGLTTAVAGSKPVAVLHDRYERPETAKNRTFFAGNSLPKGFSSERVRIQGAFPSEGATSPTRNDWTTRALIEGMWKDGVPAYTVLWMNEPDWSQHKSGPGSPMAMAAIKNADENLGRVLAALKEKGELERTDIMLVSDHGFSTIGERINLAESLKKGGFKTLTEFKGNPEKDEIMVVSNGGSYLFYVIGHDKGTICQLVEYLQKQAYSGVVFTRNPMPGTFTFAQARLDSPTAPDVLLSMHWTDETNSFGTKGMLTSGVYDYGDRGMHVSLSKYDMHNTLIAAGPDFRRGVVSQLPSGNMDIAPTALWILGVKKPMDGRVLSEGMIGSAAKLKSYEPRRLEASAKVGETTWHQYLNFTEVNGETYLDEGNGWVGSN</sequence>
<dbReference type="STRING" id="320771.Cflav_PD0159"/>
<dbReference type="Gene3D" id="3.40.720.10">
    <property type="entry name" value="Alkaline Phosphatase, subunit A"/>
    <property type="match status" value="1"/>
</dbReference>